<dbReference type="InterPro" id="IPR013025">
    <property type="entry name" value="Ribosomal_uL23-like"/>
</dbReference>
<protein>
    <recommendedName>
        <fullName evidence="4">50S ribosomal protein L23</fullName>
    </recommendedName>
</protein>
<comment type="similarity">
    <text evidence="1">Belongs to the universal ribosomal protein uL23 family.</text>
</comment>
<dbReference type="KEGG" id="cip:FZC35_02820"/>
<dbReference type="Gene3D" id="3.30.70.330">
    <property type="match status" value="1"/>
</dbReference>
<dbReference type="Pfam" id="PF00276">
    <property type="entry name" value="Ribosomal_L23"/>
    <property type="match status" value="1"/>
</dbReference>
<evidence type="ECO:0000256" key="4">
    <source>
        <dbReference type="ARBA" id="ARBA00035481"/>
    </source>
</evidence>
<reference evidence="5 6" key="1">
    <citation type="submission" date="2019-08" db="EMBL/GenBank/DDBJ databases">
        <title>Highly reduced genomes of protist endosymbionts show evolutionary convergence.</title>
        <authorList>
            <person name="George E."/>
            <person name="Husnik F."/>
            <person name="Tashyreva D."/>
            <person name="Prokopchuk G."/>
            <person name="Horak A."/>
            <person name="Kwong W.K."/>
            <person name="Lukes J."/>
            <person name="Keeling P.J."/>
        </authorList>
    </citation>
    <scope>NUCLEOTIDE SEQUENCE [LARGE SCALE GENOMIC DNA]</scope>
    <source>
        <strain evidence="5">1605</strain>
    </source>
</reference>
<keyword evidence="6" id="KW-1185">Reference proteome</keyword>
<dbReference type="AlphaFoldDB" id="A0A5C0UF24"/>
<evidence type="ECO:0000256" key="3">
    <source>
        <dbReference type="ARBA" id="ARBA00023274"/>
    </source>
</evidence>
<evidence type="ECO:0000256" key="1">
    <source>
        <dbReference type="ARBA" id="ARBA00006700"/>
    </source>
</evidence>
<name>A0A5C0UF24_9PROT</name>
<evidence type="ECO:0000313" key="5">
    <source>
        <dbReference type="EMBL" id="QEK38281.1"/>
    </source>
</evidence>
<proteinExistence type="inferred from homology"/>
<dbReference type="Proteomes" id="UP000325155">
    <property type="component" value="Chromosome"/>
</dbReference>
<dbReference type="EMBL" id="CP043315">
    <property type="protein sequence ID" value="QEK38281.1"/>
    <property type="molecule type" value="Genomic_DNA"/>
</dbReference>
<organism evidence="5 6">
    <name type="scientific">Candidatus Cytomitobacter indipagum</name>
    <dbReference type="NCBI Taxonomy" id="2601575"/>
    <lineage>
        <taxon>Bacteria</taxon>
        <taxon>Pseudomonadati</taxon>
        <taxon>Pseudomonadota</taxon>
        <taxon>Alphaproteobacteria</taxon>
        <taxon>Holosporales</taxon>
        <taxon>Holosporaceae</taxon>
        <taxon>Candidatus Cytomitobacter</taxon>
    </lineage>
</organism>
<accession>A0A5C0UF24</accession>
<evidence type="ECO:0000313" key="6">
    <source>
        <dbReference type="Proteomes" id="UP000325155"/>
    </source>
</evidence>
<dbReference type="InterPro" id="IPR012678">
    <property type="entry name" value="Ribosomal_uL23/eL15/eS24_sf"/>
</dbReference>
<dbReference type="SUPFAM" id="SSF54189">
    <property type="entry name" value="Ribosomal proteins S24e, L23 and L15e"/>
    <property type="match status" value="1"/>
</dbReference>
<evidence type="ECO:0000256" key="2">
    <source>
        <dbReference type="ARBA" id="ARBA00022980"/>
    </source>
</evidence>
<keyword evidence="3" id="KW-0687">Ribonucleoprotein</keyword>
<keyword evidence="2 5" id="KW-0689">Ribosomal protein</keyword>
<dbReference type="GO" id="GO:0006412">
    <property type="term" value="P:translation"/>
    <property type="evidence" value="ECO:0007669"/>
    <property type="project" value="InterPro"/>
</dbReference>
<gene>
    <name evidence="5" type="ORF">FZC35_02820</name>
</gene>
<dbReference type="OrthoDB" id="9793353at2"/>
<dbReference type="GO" id="GO:0005840">
    <property type="term" value="C:ribosome"/>
    <property type="evidence" value="ECO:0007669"/>
    <property type="project" value="UniProtKB-KW"/>
</dbReference>
<dbReference type="GO" id="GO:0003735">
    <property type="term" value="F:structural constituent of ribosome"/>
    <property type="evidence" value="ECO:0007669"/>
    <property type="project" value="InterPro"/>
</dbReference>
<dbReference type="GO" id="GO:1990904">
    <property type="term" value="C:ribonucleoprotein complex"/>
    <property type="evidence" value="ECO:0007669"/>
    <property type="project" value="UniProtKB-KW"/>
</dbReference>
<dbReference type="InterPro" id="IPR012677">
    <property type="entry name" value="Nucleotide-bd_a/b_plait_sf"/>
</dbReference>
<sequence>MNQEIKILDSIIKKFKGNVFSEKSVSMSKEGVLTFRFSRVSSKYAIKDMCYQMLGVDILSVNTCNVKGKKRIFKGIAGNKSSWKKAFVKISKEDISKIAEVA</sequence>
<dbReference type="RefSeq" id="WP_148981128.1">
    <property type="nucleotide sequence ID" value="NZ_CP043315.1"/>
</dbReference>